<dbReference type="InterPro" id="IPR009100">
    <property type="entry name" value="AcylCoA_DH/oxidase_NM_dom_sf"/>
</dbReference>
<evidence type="ECO:0000256" key="2">
    <source>
        <dbReference type="ARBA" id="ARBA00009347"/>
    </source>
</evidence>
<dbReference type="SUPFAM" id="SSF47203">
    <property type="entry name" value="Acyl-CoA dehydrogenase C-terminal domain-like"/>
    <property type="match status" value="1"/>
</dbReference>
<dbReference type="PANTHER" id="PTHR43884:SF20">
    <property type="entry name" value="ACYL-COA DEHYDROGENASE FADE28"/>
    <property type="match status" value="1"/>
</dbReference>
<dbReference type="InterPro" id="IPR046373">
    <property type="entry name" value="Acyl-CoA_Oxase/DH_mid-dom_sf"/>
</dbReference>
<dbReference type="Gene3D" id="1.20.140.10">
    <property type="entry name" value="Butyryl-CoA Dehydrogenase, subunit A, domain 3"/>
    <property type="match status" value="1"/>
</dbReference>
<evidence type="ECO:0000313" key="11">
    <source>
        <dbReference type="Proteomes" id="UP000070250"/>
    </source>
</evidence>
<keyword evidence="3 6" id="KW-0285">Flavoprotein</keyword>
<evidence type="ECO:0000259" key="8">
    <source>
        <dbReference type="Pfam" id="PF02770"/>
    </source>
</evidence>
<sequence>MNVNLTDEQQMMVDSAREFLRDSCPLATIRDWEKLPDRYPHELWMQMAGMGWTGAIYPEDCGGMGLANLDMALLMREMGRVALPSPILSTVLLAGRAVLEGGSEEQKRTLLPRIAAGELLMSFAFGEASARPDAATVKTTARLEQGRYVLNGIKHYVEFAEQAEKMLVVARTRDSGDPEQGLTMFLIDARTPGIEYVPLQTLALQPQAKVLLNNVSVDAGNVVGRVDHAWSVLDPVIQAATVILCGYMTGIAEGAHELAVSYSKERVQYGQPIGAFQAIQNYLATAWAKNAMGEYLGYYAAWLIDQGIPSREAVSTAKAFVGYSAVESTQLATQLHGGLGATADARTTPFLRWAKQLQQTLGNSQYHETIVAAEILDKDPTGFDEKYSLAYI</sequence>
<feature type="domain" description="Acyl-CoA oxidase/dehydrogenase middle" evidence="8">
    <location>
        <begin position="122"/>
        <end position="204"/>
    </location>
</feature>
<evidence type="ECO:0000313" key="10">
    <source>
        <dbReference type="EMBL" id="AMN46194.1"/>
    </source>
</evidence>
<evidence type="ECO:0000256" key="1">
    <source>
        <dbReference type="ARBA" id="ARBA00001974"/>
    </source>
</evidence>
<dbReference type="Pfam" id="PF02770">
    <property type="entry name" value="Acyl-CoA_dh_M"/>
    <property type="match status" value="1"/>
</dbReference>
<protein>
    <recommendedName>
        <fullName evidence="12">Acyl-CoA dehydrogenase</fullName>
    </recommendedName>
</protein>
<dbReference type="GO" id="GO:0050660">
    <property type="term" value="F:flavin adenine dinucleotide binding"/>
    <property type="evidence" value="ECO:0007669"/>
    <property type="project" value="InterPro"/>
</dbReference>
<comment type="similarity">
    <text evidence="2 6">Belongs to the acyl-CoA dehydrogenase family.</text>
</comment>
<dbReference type="Proteomes" id="UP000070250">
    <property type="component" value="Chromosome"/>
</dbReference>
<dbReference type="InterPro" id="IPR013786">
    <property type="entry name" value="AcylCoA_DH/ox_N"/>
</dbReference>
<evidence type="ECO:0000256" key="5">
    <source>
        <dbReference type="ARBA" id="ARBA00023002"/>
    </source>
</evidence>
<dbReference type="Gene3D" id="1.10.540.10">
    <property type="entry name" value="Acyl-CoA dehydrogenase/oxidase, N-terminal domain"/>
    <property type="match status" value="1"/>
</dbReference>
<dbReference type="STRING" id="465721.ACG33_03550"/>
<dbReference type="InterPro" id="IPR009075">
    <property type="entry name" value="AcylCo_DH/oxidase_C"/>
</dbReference>
<dbReference type="OrthoDB" id="7053515at2"/>
<dbReference type="Pfam" id="PF00441">
    <property type="entry name" value="Acyl-CoA_dh_1"/>
    <property type="match status" value="1"/>
</dbReference>
<dbReference type="AlphaFoldDB" id="A0A127F6Z5"/>
<keyword evidence="11" id="KW-1185">Reference proteome</keyword>
<dbReference type="InterPro" id="IPR006091">
    <property type="entry name" value="Acyl-CoA_Oxase/DH_mid-dom"/>
</dbReference>
<evidence type="ECO:0008006" key="12">
    <source>
        <dbReference type="Google" id="ProtNLM"/>
    </source>
</evidence>
<dbReference type="EMBL" id="CP011971">
    <property type="protein sequence ID" value="AMN46194.1"/>
    <property type="molecule type" value="Genomic_DNA"/>
</dbReference>
<evidence type="ECO:0000256" key="6">
    <source>
        <dbReference type="RuleBase" id="RU362125"/>
    </source>
</evidence>
<evidence type="ECO:0000256" key="4">
    <source>
        <dbReference type="ARBA" id="ARBA00022827"/>
    </source>
</evidence>
<dbReference type="InterPro" id="IPR037069">
    <property type="entry name" value="AcylCoA_DH/ox_N_sf"/>
</dbReference>
<dbReference type="InterPro" id="IPR036250">
    <property type="entry name" value="AcylCo_DH-like_C"/>
</dbReference>
<evidence type="ECO:0000259" key="7">
    <source>
        <dbReference type="Pfam" id="PF00441"/>
    </source>
</evidence>
<gene>
    <name evidence="10" type="ORF">ACG33_03550</name>
</gene>
<dbReference type="SUPFAM" id="SSF56645">
    <property type="entry name" value="Acyl-CoA dehydrogenase NM domain-like"/>
    <property type="match status" value="1"/>
</dbReference>
<keyword evidence="5 6" id="KW-0560">Oxidoreductase</keyword>
<dbReference type="CDD" id="cd00567">
    <property type="entry name" value="ACAD"/>
    <property type="match status" value="1"/>
</dbReference>
<organism evidence="10 11">
    <name type="scientific">Steroidobacter denitrificans</name>
    <dbReference type="NCBI Taxonomy" id="465721"/>
    <lineage>
        <taxon>Bacteria</taxon>
        <taxon>Pseudomonadati</taxon>
        <taxon>Pseudomonadota</taxon>
        <taxon>Gammaproteobacteria</taxon>
        <taxon>Steroidobacterales</taxon>
        <taxon>Steroidobacteraceae</taxon>
        <taxon>Steroidobacter</taxon>
    </lineage>
</organism>
<evidence type="ECO:0000259" key="9">
    <source>
        <dbReference type="Pfam" id="PF02771"/>
    </source>
</evidence>
<comment type="cofactor">
    <cofactor evidence="1 6">
        <name>FAD</name>
        <dbReference type="ChEBI" id="CHEBI:57692"/>
    </cofactor>
</comment>
<dbReference type="Pfam" id="PF02771">
    <property type="entry name" value="Acyl-CoA_dh_N"/>
    <property type="match status" value="1"/>
</dbReference>
<dbReference type="Gene3D" id="2.40.110.10">
    <property type="entry name" value="Butyryl-CoA Dehydrogenase, subunit A, domain 2"/>
    <property type="match status" value="1"/>
</dbReference>
<accession>A0A127F6Z5</accession>
<evidence type="ECO:0000256" key="3">
    <source>
        <dbReference type="ARBA" id="ARBA00022630"/>
    </source>
</evidence>
<feature type="domain" description="Acyl-CoA dehydrogenase/oxidase C-terminal" evidence="7">
    <location>
        <begin position="243"/>
        <end position="375"/>
    </location>
</feature>
<keyword evidence="4 6" id="KW-0274">FAD</keyword>
<proteinExistence type="inferred from homology"/>
<name>A0A127F6Z5_STEDE</name>
<feature type="domain" description="Acyl-CoA dehydrogenase/oxidase N-terminal" evidence="9">
    <location>
        <begin position="6"/>
        <end position="118"/>
    </location>
</feature>
<dbReference type="KEGG" id="sdf:ACG33_03550"/>
<reference evidence="10 11" key="1">
    <citation type="submission" date="2015-06" db="EMBL/GenBank/DDBJ databases">
        <title>A Comprehensive Approach to Explore the Metabolic and Phylogenetic Diversity of Bacterial Steroid Degradation in the Environment: Testosterone as an Example.</title>
        <authorList>
            <person name="Yang F.-C."/>
            <person name="Chen Y.-L."/>
            <person name="Yu C.-P."/>
            <person name="Tang S.-L."/>
            <person name="Wang P.-H."/>
            <person name="Ismail W."/>
            <person name="Wang C.-H."/>
            <person name="Yang C.-Y."/>
            <person name="Chiang Y.-R."/>
        </authorList>
    </citation>
    <scope>NUCLEOTIDE SEQUENCE [LARGE SCALE GENOMIC DNA]</scope>
    <source>
        <strain evidence="10 11">DSM 18526</strain>
    </source>
</reference>
<dbReference type="PANTHER" id="PTHR43884">
    <property type="entry name" value="ACYL-COA DEHYDROGENASE"/>
    <property type="match status" value="1"/>
</dbReference>
<dbReference type="GO" id="GO:0003995">
    <property type="term" value="F:acyl-CoA dehydrogenase activity"/>
    <property type="evidence" value="ECO:0007669"/>
    <property type="project" value="TreeGrafter"/>
</dbReference>
<dbReference type="RefSeq" id="WP_066918744.1">
    <property type="nucleotide sequence ID" value="NZ_CP011971.1"/>
</dbReference>